<feature type="region of interest" description="Disordered" evidence="4">
    <location>
        <begin position="1"/>
        <end position="38"/>
    </location>
</feature>
<evidence type="ECO:0000313" key="6">
    <source>
        <dbReference type="RefSeq" id="XP_040597912.1"/>
    </source>
</evidence>
<accession>A0ABM2X4U7</accession>
<dbReference type="Gene3D" id="3.30.70.330">
    <property type="match status" value="1"/>
</dbReference>
<name>A0ABM2X4U7_MESAU</name>
<dbReference type="SUPFAM" id="SSF54189">
    <property type="entry name" value="Ribosomal proteins S24e, L23 and L15e"/>
    <property type="match status" value="1"/>
</dbReference>
<reference evidence="6" key="1">
    <citation type="submission" date="2025-08" db="UniProtKB">
        <authorList>
            <consortium name="RefSeq"/>
        </authorList>
    </citation>
    <scope>IDENTIFICATION</scope>
    <source>
        <tissue evidence="6">Liver</tissue>
    </source>
</reference>
<dbReference type="RefSeq" id="XP_040597912.1">
    <property type="nucleotide sequence ID" value="XM_040741978.1"/>
</dbReference>
<comment type="similarity">
    <text evidence="1">Belongs to the universal ribosomal protein uL23 family.</text>
</comment>
<keyword evidence="2" id="KW-0689">Ribosomal protein</keyword>
<keyword evidence="5" id="KW-1185">Reference proteome</keyword>
<proteinExistence type="inferred from homology"/>
<organism evidence="5 6">
    <name type="scientific">Mesocricetus auratus</name>
    <name type="common">Golden hamster</name>
    <dbReference type="NCBI Taxonomy" id="10036"/>
    <lineage>
        <taxon>Eukaryota</taxon>
        <taxon>Metazoa</taxon>
        <taxon>Chordata</taxon>
        <taxon>Craniata</taxon>
        <taxon>Vertebrata</taxon>
        <taxon>Euteleostomi</taxon>
        <taxon>Mammalia</taxon>
        <taxon>Eutheria</taxon>
        <taxon>Euarchontoglires</taxon>
        <taxon>Glires</taxon>
        <taxon>Rodentia</taxon>
        <taxon>Myomorpha</taxon>
        <taxon>Muroidea</taxon>
        <taxon>Cricetidae</taxon>
        <taxon>Cricetinae</taxon>
        <taxon>Mesocricetus</taxon>
    </lineage>
</organism>
<dbReference type="GeneID" id="101836070"/>
<dbReference type="Proteomes" id="UP000886700">
    <property type="component" value="Unplaced"/>
</dbReference>
<dbReference type="PANTHER" id="PTHR11620">
    <property type="entry name" value="60S RIBOSOMAL PROTEIN L23A"/>
    <property type="match status" value="1"/>
</dbReference>
<dbReference type="InterPro" id="IPR012678">
    <property type="entry name" value="Ribosomal_uL23/eL15/eS24_sf"/>
</dbReference>
<dbReference type="InterPro" id="IPR012677">
    <property type="entry name" value="Nucleotide-bd_a/b_plait_sf"/>
</dbReference>
<gene>
    <name evidence="6" type="primary">LOC101836070</name>
</gene>
<evidence type="ECO:0000256" key="1">
    <source>
        <dbReference type="ARBA" id="ARBA00006700"/>
    </source>
</evidence>
<evidence type="ECO:0000256" key="3">
    <source>
        <dbReference type="ARBA" id="ARBA00023274"/>
    </source>
</evidence>
<protein>
    <submittedName>
        <fullName evidence="6">60S ribosomal protein L23a-like</fullName>
    </submittedName>
</protein>
<keyword evidence="3" id="KW-0687">Ribonucleoprotein</keyword>
<evidence type="ECO:0000313" key="5">
    <source>
        <dbReference type="Proteomes" id="UP000886700"/>
    </source>
</evidence>
<evidence type="ECO:0000256" key="4">
    <source>
        <dbReference type="SAM" id="MobiDB-lite"/>
    </source>
</evidence>
<dbReference type="InterPro" id="IPR013025">
    <property type="entry name" value="Ribosomal_uL23-like"/>
</dbReference>
<evidence type="ECO:0000256" key="2">
    <source>
        <dbReference type="ARBA" id="ARBA00022980"/>
    </source>
</evidence>
<sequence length="114" mass="12508">MLNGIHSHSPHSPAAPRQHKYPTRVLPEEASWSTTPSSITTELAMRELEGNTCTFMMDAKANKHQIRQTGKKLFDMNAAKVSALLKPNGQKLHLQLAPDHADSNVANKTGIVLT</sequence>